<evidence type="ECO:0000256" key="13">
    <source>
        <dbReference type="SAM" id="MobiDB-lite"/>
    </source>
</evidence>
<dbReference type="Proteomes" id="UP001320245">
    <property type="component" value="Unassembled WGS sequence"/>
</dbReference>
<dbReference type="Pfam" id="PF05891">
    <property type="entry name" value="Methyltransf_PK"/>
    <property type="match status" value="1"/>
</dbReference>
<gene>
    <name evidence="14" type="ORF">SLS53_007102</name>
</gene>
<dbReference type="EMBL" id="JAJSPL020000034">
    <property type="protein sequence ID" value="KAK7736267.1"/>
    <property type="molecule type" value="Genomic_DNA"/>
</dbReference>
<evidence type="ECO:0000256" key="4">
    <source>
        <dbReference type="ARBA" id="ARBA00022691"/>
    </source>
</evidence>
<reference evidence="14 15" key="1">
    <citation type="journal article" date="2023" name="PLoS ONE">
        <title>Cytospora paraplurivora sp. nov. isolated from orchards with fruit tree decline syndrome in Ontario, Canada.</title>
        <authorList>
            <person name="Ilyukhin E."/>
            <person name="Nguyen H.D.T."/>
            <person name="Castle A.J."/>
            <person name="Ellouze W."/>
        </authorList>
    </citation>
    <scope>NUCLEOTIDE SEQUENCE [LARGE SCALE GENOMIC DNA]</scope>
    <source>
        <strain evidence="14 15">FDS-564</strain>
    </source>
</reference>
<feature type="binding site" evidence="12">
    <location>
        <position position="81"/>
    </location>
    <ligand>
        <name>S-adenosyl-L-methionine</name>
        <dbReference type="ChEBI" id="CHEBI:59789"/>
    </ligand>
</feature>
<sequence length="231" mass="25570">MSAQQSQDAAAPPDSMIDGERGRSYWQTVDADVNGMLGGFPYVSKVDLQGSRNFLAKFGIGTKEGQRRINAALEGGAGIGRITEGLLLNIALEIDVVEPIAKFTEALSKKSGVRQVFNIGLEEWQPGEDVKYDLIWNQWCVGHLTDEQLVQYLERCKTVLTPGDGLIVVKENTSTSGVDLFDEEDSSVTRTENKFQDIFKTAGLKLVKAELQRGFPKELFPVRIYALKPQE</sequence>
<evidence type="ECO:0000313" key="14">
    <source>
        <dbReference type="EMBL" id="KAK7736267.1"/>
    </source>
</evidence>
<comment type="similarity">
    <text evidence="1">Belongs to the methyltransferase superfamily. NTM1 family.</text>
</comment>
<evidence type="ECO:0000256" key="9">
    <source>
        <dbReference type="ARBA" id="ARBA00047885"/>
    </source>
</evidence>
<organism evidence="14 15">
    <name type="scientific">Cytospora paraplurivora</name>
    <dbReference type="NCBI Taxonomy" id="2898453"/>
    <lineage>
        <taxon>Eukaryota</taxon>
        <taxon>Fungi</taxon>
        <taxon>Dikarya</taxon>
        <taxon>Ascomycota</taxon>
        <taxon>Pezizomycotina</taxon>
        <taxon>Sordariomycetes</taxon>
        <taxon>Sordariomycetidae</taxon>
        <taxon>Diaporthales</taxon>
        <taxon>Cytosporaceae</taxon>
        <taxon>Cytospora</taxon>
    </lineage>
</organism>
<keyword evidence="15" id="KW-1185">Reference proteome</keyword>
<dbReference type="InterPro" id="IPR029063">
    <property type="entry name" value="SAM-dependent_MTases_sf"/>
</dbReference>
<dbReference type="GO" id="GO:0071885">
    <property type="term" value="F:N-terminal protein N-methyltransferase activity"/>
    <property type="evidence" value="ECO:0007669"/>
    <property type="project" value="UniProtKB-EC"/>
</dbReference>
<name>A0AAN9U4B3_9PEZI</name>
<keyword evidence="3" id="KW-0808">Transferase</keyword>
<evidence type="ECO:0000256" key="2">
    <source>
        <dbReference type="ARBA" id="ARBA00022603"/>
    </source>
</evidence>
<dbReference type="PANTHER" id="PTHR12753">
    <property type="entry name" value="AD-003 - RELATED"/>
    <property type="match status" value="1"/>
</dbReference>
<dbReference type="PANTHER" id="PTHR12753:SF0">
    <property type="entry name" value="ALPHA N-TERMINAL PROTEIN METHYLTRANSFERASE 1"/>
    <property type="match status" value="1"/>
</dbReference>
<comment type="catalytic activity">
    <reaction evidence="8">
        <text>N-terminal L-seryl-L-prolyl-L-lysyl-[protein] + 3 S-adenosyl-L-methionine = N-terminal N,N,N-trimethyl-L-seryl-L-prolyl-L-lysyl-[protein] + 3 S-adenosyl-L-homocysteine + 3 H(+)</text>
        <dbReference type="Rhea" id="RHEA:54724"/>
        <dbReference type="Rhea" id="RHEA-COMP:13789"/>
        <dbReference type="Rhea" id="RHEA-COMP:13973"/>
        <dbReference type="ChEBI" id="CHEBI:15378"/>
        <dbReference type="ChEBI" id="CHEBI:57856"/>
        <dbReference type="ChEBI" id="CHEBI:59789"/>
        <dbReference type="ChEBI" id="CHEBI:138061"/>
        <dbReference type="ChEBI" id="CHEBI:138317"/>
        <dbReference type="EC" id="2.1.1.244"/>
    </reaction>
</comment>
<evidence type="ECO:0000256" key="8">
    <source>
        <dbReference type="ARBA" id="ARBA00047306"/>
    </source>
</evidence>
<evidence type="ECO:0000256" key="6">
    <source>
        <dbReference type="ARBA" id="ARBA00039449"/>
    </source>
</evidence>
<proteinExistence type="inferred from homology"/>
<evidence type="ECO:0000313" key="15">
    <source>
        <dbReference type="Proteomes" id="UP001320245"/>
    </source>
</evidence>
<feature type="binding site" evidence="12">
    <location>
        <position position="138"/>
    </location>
    <ligand>
        <name>S-adenosyl-L-methionine</name>
        <dbReference type="ChEBI" id="CHEBI:59789"/>
    </ligand>
</feature>
<dbReference type="GO" id="GO:0005737">
    <property type="term" value="C:cytoplasm"/>
    <property type="evidence" value="ECO:0007669"/>
    <property type="project" value="TreeGrafter"/>
</dbReference>
<feature type="compositionally biased region" description="Low complexity" evidence="13">
    <location>
        <begin position="1"/>
        <end position="15"/>
    </location>
</feature>
<comment type="caution">
    <text evidence="14">The sequence shown here is derived from an EMBL/GenBank/DDBJ whole genome shotgun (WGS) entry which is preliminary data.</text>
</comment>
<protein>
    <recommendedName>
        <fullName evidence="6">Alpha N-terminal protein methyltransferase 1</fullName>
        <ecNumber evidence="5">2.1.1.244</ecNumber>
    </recommendedName>
    <alternativeName>
        <fullName evidence="11">Translation associated element 1</fullName>
    </alternativeName>
    <alternativeName>
        <fullName evidence="7">X-Pro-Lys N-terminal protein methyltransferase 1</fullName>
    </alternativeName>
</protein>
<evidence type="ECO:0000256" key="12">
    <source>
        <dbReference type="PIRSR" id="PIRSR016958-1"/>
    </source>
</evidence>
<accession>A0AAN9U4B3</accession>
<dbReference type="SUPFAM" id="SSF53335">
    <property type="entry name" value="S-adenosyl-L-methionine-dependent methyltransferases"/>
    <property type="match status" value="1"/>
</dbReference>
<dbReference type="PIRSF" id="PIRSF016958">
    <property type="entry name" value="DUF858_MeTrfase_lik"/>
    <property type="match status" value="1"/>
</dbReference>
<feature type="region of interest" description="Disordered" evidence="13">
    <location>
        <begin position="1"/>
        <end position="20"/>
    </location>
</feature>
<evidence type="ECO:0000256" key="5">
    <source>
        <dbReference type="ARBA" id="ARBA00039112"/>
    </source>
</evidence>
<evidence type="ECO:0000256" key="7">
    <source>
        <dbReference type="ARBA" id="ARBA00043129"/>
    </source>
</evidence>
<dbReference type="EC" id="2.1.1.244" evidence="5"/>
<dbReference type="Gene3D" id="3.40.50.150">
    <property type="entry name" value="Vaccinia Virus protein VP39"/>
    <property type="match status" value="1"/>
</dbReference>
<keyword evidence="4 12" id="KW-0949">S-adenosyl-L-methionine</keyword>
<keyword evidence="2" id="KW-0489">Methyltransferase</keyword>
<dbReference type="InterPro" id="IPR008576">
    <property type="entry name" value="MeTrfase_NTM1"/>
</dbReference>
<dbReference type="FunFam" id="3.40.50.150:FF:000025">
    <property type="entry name" value="N-terminal Xaa-Pro-Lys N-methyltransferase 1"/>
    <property type="match status" value="1"/>
</dbReference>
<dbReference type="GO" id="GO:0032259">
    <property type="term" value="P:methylation"/>
    <property type="evidence" value="ECO:0007669"/>
    <property type="project" value="UniProtKB-KW"/>
</dbReference>
<comment type="catalytic activity">
    <reaction evidence="9">
        <text>N-terminal L-prolyl-L-prolyl-L-lysyl-[protein] + 2 S-adenosyl-L-methionine = N-terminal N,N-dimethyl-L-prolyl-L-prolyl-L-lysyl-[protein] + 2 S-adenosyl-L-homocysteine + 2 H(+)</text>
        <dbReference type="Rhea" id="RHEA:54736"/>
        <dbReference type="Rhea" id="RHEA-COMP:13787"/>
        <dbReference type="Rhea" id="RHEA-COMP:13974"/>
        <dbReference type="ChEBI" id="CHEBI:15378"/>
        <dbReference type="ChEBI" id="CHEBI:57856"/>
        <dbReference type="ChEBI" id="CHEBI:59789"/>
        <dbReference type="ChEBI" id="CHEBI:138059"/>
        <dbReference type="ChEBI" id="CHEBI:138318"/>
        <dbReference type="EC" id="2.1.1.244"/>
    </reaction>
</comment>
<evidence type="ECO:0000256" key="11">
    <source>
        <dbReference type="ARBA" id="ARBA00082558"/>
    </source>
</evidence>
<evidence type="ECO:0000256" key="1">
    <source>
        <dbReference type="ARBA" id="ARBA00009059"/>
    </source>
</evidence>
<dbReference type="AlphaFoldDB" id="A0AAN9U4B3"/>
<evidence type="ECO:0000256" key="10">
    <source>
        <dbReference type="ARBA" id="ARBA00048167"/>
    </source>
</evidence>
<dbReference type="CDD" id="cd02440">
    <property type="entry name" value="AdoMet_MTases"/>
    <property type="match status" value="1"/>
</dbReference>
<feature type="binding site" evidence="12">
    <location>
        <position position="76"/>
    </location>
    <ligand>
        <name>S-adenosyl-L-methionine</name>
        <dbReference type="ChEBI" id="CHEBI:59789"/>
    </ligand>
</feature>
<evidence type="ECO:0000256" key="3">
    <source>
        <dbReference type="ARBA" id="ARBA00022679"/>
    </source>
</evidence>
<comment type="catalytic activity">
    <reaction evidence="10">
        <text>N-terminal L-alanyl-L-prolyl-L-lysyl-[protein] + 3 S-adenosyl-L-methionine = N-terminal N,N,N-trimethyl-L-alanyl-L-prolyl-L-lysyl-[protein] + 3 S-adenosyl-L-homocysteine + 3 H(+)</text>
        <dbReference type="Rhea" id="RHEA:54712"/>
        <dbReference type="Rhea" id="RHEA-COMP:13785"/>
        <dbReference type="Rhea" id="RHEA-COMP:13971"/>
        <dbReference type="ChEBI" id="CHEBI:15378"/>
        <dbReference type="ChEBI" id="CHEBI:57856"/>
        <dbReference type="ChEBI" id="CHEBI:59789"/>
        <dbReference type="ChEBI" id="CHEBI:138057"/>
        <dbReference type="ChEBI" id="CHEBI:138315"/>
        <dbReference type="EC" id="2.1.1.244"/>
    </reaction>
</comment>